<dbReference type="GO" id="GO:0016887">
    <property type="term" value="F:ATP hydrolysis activity"/>
    <property type="evidence" value="ECO:0007669"/>
    <property type="project" value="InterPro"/>
</dbReference>
<dbReference type="InterPro" id="IPR031248">
    <property type="entry name" value="RNF213"/>
</dbReference>
<dbReference type="PANTHER" id="PTHR22605">
    <property type="entry name" value="RZ-TYPE DOMAIN-CONTAINING PROTEIN"/>
    <property type="match status" value="1"/>
</dbReference>
<dbReference type="AlphaFoldDB" id="A0A2G9SD38"/>
<feature type="compositionally biased region" description="Acidic residues" evidence="1">
    <location>
        <begin position="53"/>
        <end position="64"/>
    </location>
</feature>
<dbReference type="EMBL" id="KV924016">
    <property type="protein sequence ID" value="PIO38069.1"/>
    <property type="molecule type" value="Genomic_DNA"/>
</dbReference>
<reference evidence="3" key="1">
    <citation type="journal article" date="2017" name="Nat. Commun.">
        <title>The North American bullfrog draft genome provides insight into hormonal regulation of long noncoding RNA.</title>
        <authorList>
            <person name="Hammond S.A."/>
            <person name="Warren R.L."/>
            <person name="Vandervalk B.P."/>
            <person name="Kucuk E."/>
            <person name="Khan H."/>
            <person name="Gibb E.A."/>
            <person name="Pandoh P."/>
            <person name="Kirk H."/>
            <person name="Zhao Y."/>
            <person name="Jones M."/>
            <person name="Mungall A.J."/>
            <person name="Coope R."/>
            <person name="Pleasance S."/>
            <person name="Moore R.A."/>
            <person name="Holt R.A."/>
            <person name="Round J.M."/>
            <person name="Ohora S."/>
            <person name="Walle B.V."/>
            <person name="Veldhoen N."/>
            <person name="Helbing C.C."/>
            <person name="Birol I."/>
        </authorList>
    </citation>
    <scope>NUCLEOTIDE SEQUENCE [LARGE SCALE GENOMIC DNA]</scope>
</reference>
<dbReference type="GO" id="GO:0004842">
    <property type="term" value="F:ubiquitin-protein transferase activity"/>
    <property type="evidence" value="ECO:0007669"/>
    <property type="project" value="InterPro"/>
</dbReference>
<name>A0A2G9SD38_AQUCT</name>
<protein>
    <submittedName>
        <fullName evidence="2">Uncharacterized protein</fullName>
    </submittedName>
</protein>
<dbReference type="GO" id="GO:0002040">
    <property type="term" value="P:sprouting angiogenesis"/>
    <property type="evidence" value="ECO:0007669"/>
    <property type="project" value="TreeGrafter"/>
</dbReference>
<dbReference type="GO" id="GO:0016020">
    <property type="term" value="C:membrane"/>
    <property type="evidence" value="ECO:0007669"/>
    <property type="project" value="TreeGrafter"/>
</dbReference>
<evidence type="ECO:0000313" key="2">
    <source>
        <dbReference type="EMBL" id="PIO38069.1"/>
    </source>
</evidence>
<dbReference type="GO" id="GO:0006511">
    <property type="term" value="P:ubiquitin-dependent protein catabolic process"/>
    <property type="evidence" value="ECO:0007669"/>
    <property type="project" value="TreeGrafter"/>
</dbReference>
<proteinExistence type="predicted"/>
<keyword evidence="3" id="KW-1185">Reference proteome</keyword>
<gene>
    <name evidence="2" type="ORF">AB205_0076510</name>
</gene>
<feature type="region of interest" description="Disordered" evidence="1">
    <location>
        <begin position="45"/>
        <end position="68"/>
    </location>
</feature>
<dbReference type="PANTHER" id="PTHR22605:SF16">
    <property type="entry name" value="E3 UBIQUITIN-PROTEIN LIGASE RNF213"/>
    <property type="match status" value="1"/>
</dbReference>
<dbReference type="Proteomes" id="UP000228934">
    <property type="component" value="Unassembled WGS sequence"/>
</dbReference>
<dbReference type="GO" id="GO:0005730">
    <property type="term" value="C:nucleolus"/>
    <property type="evidence" value="ECO:0007669"/>
    <property type="project" value="TreeGrafter"/>
</dbReference>
<dbReference type="GO" id="GO:0005829">
    <property type="term" value="C:cytosol"/>
    <property type="evidence" value="ECO:0007669"/>
    <property type="project" value="TreeGrafter"/>
</dbReference>
<dbReference type="GO" id="GO:2000051">
    <property type="term" value="P:negative regulation of non-canonical Wnt signaling pathway"/>
    <property type="evidence" value="ECO:0007669"/>
    <property type="project" value="TreeGrafter"/>
</dbReference>
<evidence type="ECO:0000313" key="3">
    <source>
        <dbReference type="Proteomes" id="UP000228934"/>
    </source>
</evidence>
<sequence length="142" mass="16020">MGEQSSAHVLEALKRCHLKNTIALWQLLTALKSQHLLHLKRDASQGSVSLAPDDTDSEEEENDSDAASKYKLSLEEVGGLLKDPFENVDKAYKQELGKEGKHALNVFLEQNGTNLFLLELHEMIVLKLRNPQSVHDFKPSWM</sequence>
<dbReference type="OrthoDB" id="2423195at2759"/>
<organism evidence="2 3">
    <name type="scientific">Aquarana catesbeiana</name>
    <name type="common">American bullfrog</name>
    <name type="synonym">Rana catesbeiana</name>
    <dbReference type="NCBI Taxonomy" id="8400"/>
    <lineage>
        <taxon>Eukaryota</taxon>
        <taxon>Metazoa</taxon>
        <taxon>Chordata</taxon>
        <taxon>Craniata</taxon>
        <taxon>Vertebrata</taxon>
        <taxon>Euteleostomi</taxon>
        <taxon>Amphibia</taxon>
        <taxon>Batrachia</taxon>
        <taxon>Anura</taxon>
        <taxon>Neobatrachia</taxon>
        <taxon>Ranoidea</taxon>
        <taxon>Ranidae</taxon>
        <taxon>Aquarana</taxon>
    </lineage>
</organism>
<accession>A0A2G9SD38</accession>
<evidence type="ECO:0000256" key="1">
    <source>
        <dbReference type="SAM" id="MobiDB-lite"/>
    </source>
</evidence>